<feature type="compositionally biased region" description="Polar residues" evidence="1">
    <location>
        <begin position="59"/>
        <end position="87"/>
    </location>
</feature>
<sequence length="247" mass="25384">MVSHVKKLGAGARQNPKATRTTSKSNPKANPEPRPGLGPALPQSMAVDHGFGNAEGESSVYTEIWTSQPMQIESGNSSNDNGQVPHSNPNPPSTLAVAPGMGGEPRNEGDAPASGQENTAPNGCQGQPWAGAPSPSFLSGITPWTPMDSSIFTSLQPFKIPPEIMSAEALLASAATTDPSHGMSVPLTVDMNSTAAVDASRRMGMNVLTDGVAAPSTYTKSATSTVPPAPKASAPMDGSIRMDRQAP</sequence>
<accession>A0ABY2H4K6</accession>
<keyword evidence="3" id="KW-1185">Reference proteome</keyword>
<evidence type="ECO:0000313" key="2">
    <source>
        <dbReference type="EMBL" id="TFB03215.1"/>
    </source>
</evidence>
<protein>
    <submittedName>
        <fullName evidence="2">Uncharacterized protein</fullName>
    </submittedName>
</protein>
<feature type="compositionally biased region" description="Polar residues" evidence="1">
    <location>
        <begin position="115"/>
        <end position="125"/>
    </location>
</feature>
<dbReference type="RefSeq" id="XP_073559416.1">
    <property type="nucleotide sequence ID" value="XM_073702129.1"/>
</dbReference>
<feature type="region of interest" description="Disordered" evidence="1">
    <location>
        <begin position="1"/>
        <end position="132"/>
    </location>
</feature>
<reference evidence="2 3" key="1">
    <citation type="submission" date="2018-01" db="EMBL/GenBank/DDBJ databases">
        <title>Genome characterization of the sugarcane-associated fungus Trichoderma ghanense CCMA-1212 and their application in lignocelulose bioconversion.</title>
        <authorList>
            <person name="Steindorff A.S."/>
            <person name="Mendes T.D."/>
            <person name="Vilela E.S.D."/>
            <person name="Rodrigues D.S."/>
            <person name="Formighieri E.F."/>
            <person name="Melo I.S."/>
            <person name="Favaro L.C.L."/>
        </authorList>
    </citation>
    <scope>NUCLEOTIDE SEQUENCE [LARGE SCALE GENOMIC DNA]</scope>
    <source>
        <strain evidence="2 3">CCMA-1212</strain>
    </source>
</reference>
<evidence type="ECO:0000256" key="1">
    <source>
        <dbReference type="SAM" id="MobiDB-lite"/>
    </source>
</evidence>
<organism evidence="2 3">
    <name type="scientific">Trichoderma ghanense</name>
    <dbReference type="NCBI Taxonomy" id="65468"/>
    <lineage>
        <taxon>Eukaryota</taxon>
        <taxon>Fungi</taxon>
        <taxon>Dikarya</taxon>
        <taxon>Ascomycota</taxon>
        <taxon>Pezizomycotina</taxon>
        <taxon>Sordariomycetes</taxon>
        <taxon>Hypocreomycetidae</taxon>
        <taxon>Hypocreales</taxon>
        <taxon>Hypocreaceae</taxon>
        <taxon>Trichoderma</taxon>
    </lineage>
</organism>
<feature type="compositionally biased region" description="Polar residues" evidence="1">
    <location>
        <begin position="16"/>
        <end position="28"/>
    </location>
</feature>
<comment type="caution">
    <text evidence="2">The sequence shown here is derived from an EMBL/GenBank/DDBJ whole genome shotgun (WGS) entry which is preliminary data.</text>
</comment>
<proteinExistence type="predicted"/>
<evidence type="ECO:0000313" key="3">
    <source>
        <dbReference type="Proteomes" id="UP001642720"/>
    </source>
</evidence>
<name>A0ABY2H4K6_9HYPO</name>
<dbReference type="GeneID" id="300576579"/>
<feature type="region of interest" description="Disordered" evidence="1">
    <location>
        <begin position="216"/>
        <end position="247"/>
    </location>
</feature>
<gene>
    <name evidence="2" type="ORF">CCMA1212_004840</name>
</gene>
<feature type="compositionally biased region" description="Polar residues" evidence="1">
    <location>
        <begin position="216"/>
        <end position="226"/>
    </location>
</feature>
<dbReference type="Proteomes" id="UP001642720">
    <property type="component" value="Unassembled WGS sequence"/>
</dbReference>
<dbReference type="EMBL" id="PPTA01000005">
    <property type="protein sequence ID" value="TFB03215.1"/>
    <property type="molecule type" value="Genomic_DNA"/>
</dbReference>